<dbReference type="GO" id="GO:0004540">
    <property type="term" value="F:RNA nuclease activity"/>
    <property type="evidence" value="ECO:0007669"/>
    <property type="project" value="InterPro"/>
</dbReference>
<dbReference type="PANTHER" id="PTHR33397">
    <property type="entry name" value="UPF0331 PROTEIN YUTE"/>
    <property type="match status" value="1"/>
</dbReference>
<sequence>MRVELIRSKIEEILESLRLIEENLPDDFEDFESLGIVKDGIYKRAEFAIQNVIDICAVINSDLRLTMPEREEDVFEGLVRAGIIPEEMAHKLRLMKGFRNILVHRYGRINDRLAFEVLHEHLGDIYEFVELIGDFLRGQERG</sequence>
<dbReference type="InterPro" id="IPR008201">
    <property type="entry name" value="HepT-like"/>
</dbReference>
<dbReference type="RefSeq" id="WP_139680185.1">
    <property type="nucleotide sequence ID" value="NZ_CP040846.1"/>
</dbReference>
<dbReference type="NCBIfam" id="NF047751">
    <property type="entry name" value="HepT_toxin"/>
    <property type="match status" value="1"/>
</dbReference>
<dbReference type="PANTHER" id="PTHR33397:SF5">
    <property type="entry name" value="RNASE YUTE-RELATED"/>
    <property type="match status" value="1"/>
</dbReference>
<accession>A0A4Y5SKY5</accession>
<evidence type="ECO:0000256" key="2">
    <source>
        <dbReference type="ARBA" id="ARBA00022649"/>
    </source>
</evidence>
<keyword evidence="7" id="KW-1185">Reference proteome</keyword>
<dbReference type="GO" id="GO:0016787">
    <property type="term" value="F:hydrolase activity"/>
    <property type="evidence" value="ECO:0007669"/>
    <property type="project" value="UniProtKB-KW"/>
</dbReference>
<name>A0A4Y5SKY5_9EURY</name>
<evidence type="ECO:0000256" key="5">
    <source>
        <dbReference type="ARBA" id="ARBA00024207"/>
    </source>
</evidence>
<evidence type="ECO:0000256" key="1">
    <source>
        <dbReference type="ARBA" id="ARBA00022553"/>
    </source>
</evidence>
<dbReference type="InterPro" id="IPR037038">
    <property type="entry name" value="HepT-like_sf"/>
</dbReference>
<dbReference type="KEGG" id="tic:FH039_03240"/>
<keyword evidence="2" id="KW-1277">Toxin-antitoxin system</keyword>
<protein>
    <submittedName>
        <fullName evidence="6">DUF86 domain-containing protein</fullName>
    </submittedName>
</protein>
<dbReference type="EMBL" id="CP040846">
    <property type="protein sequence ID" value="QDA30819.1"/>
    <property type="molecule type" value="Genomic_DNA"/>
</dbReference>
<comment type="similarity">
    <text evidence="5">Belongs to the HepT RNase toxin family.</text>
</comment>
<proteinExistence type="inferred from homology"/>
<keyword evidence="1" id="KW-0597">Phosphoprotein</keyword>
<evidence type="ECO:0000313" key="6">
    <source>
        <dbReference type="EMBL" id="QDA30819.1"/>
    </source>
</evidence>
<gene>
    <name evidence="6" type="ORF">FH039_03240</name>
</gene>
<dbReference type="Pfam" id="PF01934">
    <property type="entry name" value="HepT-like"/>
    <property type="match status" value="1"/>
</dbReference>
<dbReference type="OrthoDB" id="25331at2157"/>
<dbReference type="AlphaFoldDB" id="A0A4Y5SKY5"/>
<organism evidence="6 7">
    <name type="scientific">Thermococcus indicus</name>
    <dbReference type="NCBI Taxonomy" id="2586643"/>
    <lineage>
        <taxon>Archaea</taxon>
        <taxon>Methanobacteriati</taxon>
        <taxon>Methanobacteriota</taxon>
        <taxon>Thermococci</taxon>
        <taxon>Thermococcales</taxon>
        <taxon>Thermococcaceae</taxon>
        <taxon>Thermococcus</taxon>
    </lineage>
</organism>
<evidence type="ECO:0000313" key="7">
    <source>
        <dbReference type="Proteomes" id="UP000306007"/>
    </source>
</evidence>
<dbReference type="GO" id="GO:0110001">
    <property type="term" value="C:toxin-antitoxin complex"/>
    <property type="evidence" value="ECO:0007669"/>
    <property type="project" value="InterPro"/>
</dbReference>
<dbReference type="InterPro" id="IPR052379">
    <property type="entry name" value="Type_VII_TA_RNase"/>
</dbReference>
<dbReference type="Gene3D" id="1.20.120.580">
    <property type="entry name" value="bsu32300-like"/>
    <property type="match status" value="1"/>
</dbReference>
<keyword evidence="3" id="KW-0540">Nuclease</keyword>
<dbReference type="Proteomes" id="UP000306007">
    <property type="component" value="Chromosome"/>
</dbReference>
<dbReference type="GeneID" id="40474166"/>
<keyword evidence="4" id="KW-0378">Hydrolase</keyword>
<evidence type="ECO:0000256" key="4">
    <source>
        <dbReference type="ARBA" id="ARBA00022801"/>
    </source>
</evidence>
<evidence type="ECO:0000256" key="3">
    <source>
        <dbReference type="ARBA" id="ARBA00022722"/>
    </source>
</evidence>
<reference evidence="6 7" key="1">
    <citation type="submission" date="2019-06" db="EMBL/GenBank/DDBJ databases">
        <title>Thermococcus indicus sp. nov., a Fe(III)-reducing hyperthermophilic archaeon isolated from the Onnuri vent field of the Central Indian Ocean ridge.</title>
        <authorList>
            <person name="Lim J.K."/>
            <person name="Kim Y.J."/>
            <person name="Kwon K.K."/>
        </authorList>
    </citation>
    <scope>NUCLEOTIDE SEQUENCE [LARGE SCALE GENOMIC DNA]</scope>
    <source>
        <strain evidence="6 7">IOH1</strain>
    </source>
</reference>